<accession>A0ABT0LHX7</accession>
<feature type="signal peptide" evidence="1">
    <location>
        <begin position="1"/>
        <end position="24"/>
    </location>
</feature>
<gene>
    <name evidence="2" type="ORF">L2764_22530</name>
</gene>
<evidence type="ECO:0000313" key="2">
    <source>
        <dbReference type="EMBL" id="MCL1127179.1"/>
    </source>
</evidence>
<protein>
    <recommendedName>
        <fullName evidence="4">DUF3997 domain-containing protein</fullName>
    </recommendedName>
</protein>
<comment type="caution">
    <text evidence="2">The sequence shown here is derived from an EMBL/GenBank/DDBJ whole genome shotgun (WGS) entry which is preliminary data.</text>
</comment>
<keyword evidence="3" id="KW-1185">Reference proteome</keyword>
<evidence type="ECO:0000313" key="3">
    <source>
        <dbReference type="Proteomes" id="UP001203423"/>
    </source>
</evidence>
<proteinExistence type="predicted"/>
<feature type="chain" id="PRO_5046152682" description="DUF3997 domain-containing protein" evidence="1">
    <location>
        <begin position="25"/>
        <end position="146"/>
    </location>
</feature>
<reference evidence="2 3" key="1">
    <citation type="submission" date="2022-01" db="EMBL/GenBank/DDBJ databases">
        <title>Whole genome-based taxonomy of the Shewanellaceae.</title>
        <authorList>
            <person name="Martin-Rodriguez A.J."/>
        </authorList>
    </citation>
    <scope>NUCLEOTIDE SEQUENCE [LARGE SCALE GENOMIC DNA]</scope>
    <source>
        <strain evidence="2 3">DSM 17177</strain>
    </source>
</reference>
<keyword evidence="1" id="KW-0732">Signal</keyword>
<dbReference type="RefSeq" id="WP_248942575.1">
    <property type="nucleotide sequence ID" value="NZ_JAKIKS010000133.1"/>
</dbReference>
<dbReference type="EMBL" id="JAKIKS010000133">
    <property type="protein sequence ID" value="MCL1127179.1"/>
    <property type="molecule type" value="Genomic_DNA"/>
</dbReference>
<dbReference type="PROSITE" id="PS51257">
    <property type="entry name" value="PROKAR_LIPOPROTEIN"/>
    <property type="match status" value="1"/>
</dbReference>
<evidence type="ECO:0000256" key="1">
    <source>
        <dbReference type="SAM" id="SignalP"/>
    </source>
</evidence>
<evidence type="ECO:0008006" key="4">
    <source>
        <dbReference type="Google" id="ProtNLM"/>
    </source>
</evidence>
<name>A0ABT0LHX7_9GAMM</name>
<sequence length="146" mass="16689">MTMRIKFTLLFLVTVLLSACSSHPENLRQCGTVSGYLEPDSHANLYRVVVTHLNGKPVISKPNYWLKPGHYQFTLAELIDNPRLKVALSARKTKKLDIDVVTNEQYHLAAQFNIDRQYTGNNSGYWEPVIWKKETLACELPVSLQE</sequence>
<dbReference type="Proteomes" id="UP001203423">
    <property type="component" value="Unassembled WGS sequence"/>
</dbReference>
<organism evidence="2 3">
    <name type="scientific">Shewanella surugensis</name>
    <dbReference type="NCBI Taxonomy" id="212020"/>
    <lineage>
        <taxon>Bacteria</taxon>
        <taxon>Pseudomonadati</taxon>
        <taxon>Pseudomonadota</taxon>
        <taxon>Gammaproteobacteria</taxon>
        <taxon>Alteromonadales</taxon>
        <taxon>Shewanellaceae</taxon>
        <taxon>Shewanella</taxon>
    </lineage>
</organism>